<evidence type="ECO:0000259" key="1">
    <source>
        <dbReference type="PROSITE" id="PS50830"/>
    </source>
</evidence>
<dbReference type="Proteomes" id="UP000655420">
    <property type="component" value="Unassembled WGS sequence"/>
</dbReference>
<dbReference type="EMBL" id="JAEHHL010000001">
    <property type="protein sequence ID" value="MBK0398034.1"/>
    <property type="molecule type" value="Genomic_DNA"/>
</dbReference>
<dbReference type="InterPro" id="IPR016071">
    <property type="entry name" value="Staphylococal_nuclease_OB-fold"/>
</dbReference>
<dbReference type="SUPFAM" id="SSF50199">
    <property type="entry name" value="Staphylococcal nuclease"/>
    <property type="match status" value="1"/>
</dbReference>
<name>A0A8J7M5V3_9RHOB</name>
<evidence type="ECO:0000313" key="3">
    <source>
        <dbReference type="Proteomes" id="UP000655420"/>
    </source>
</evidence>
<dbReference type="RefSeq" id="WP_200606546.1">
    <property type="nucleotide sequence ID" value="NZ_JAEHHL010000001.1"/>
</dbReference>
<feature type="domain" description="TNase-like" evidence="1">
    <location>
        <begin position="45"/>
        <end position="158"/>
    </location>
</feature>
<proteinExistence type="predicted"/>
<dbReference type="AlphaFoldDB" id="A0A8J7M5V3"/>
<dbReference type="Pfam" id="PF00565">
    <property type="entry name" value="SNase"/>
    <property type="match status" value="1"/>
</dbReference>
<reference evidence="2" key="1">
    <citation type="submission" date="2020-12" db="EMBL/GenBank/DDBJ databases">
        <title>Bacterial taxonomy.</title>
        <authorList>
            <person name="Pan X."/>
        </authorList>
    </citation>
    <scope>NUCLEOTIDE SEQUENCE</scope>
    <source>
        <strain evidence="2">M0105</strain>
    </source>
</reference>
<accession>A0A8J7M5V3</accession>
<comment type="caution">
    <text evidence="2">The sequence shown here is derived from an EMBL/GenBank/DDBJ whole genome shotgun (WGS) entry which is preliminary data.</text>
</comment>
<organism evidence="2 3">
    <name type="scientific">Thermohalobaculum xanthum</name>
    <dbReference type="NCBI Taxonomy" id="2753746"/>
    <lineage>
        <taxon>Bacteria</taxon>
        <taxon>Pseudomonadati</taxon>
        <taxon>Pseudomonadota</taxon>
        <taxon>Alphaproteobacteria</taxon>
        <taxon>Rhodobacterales</taxon>
        <taxon>Paracoccaceae</taxon>
        <taxon>Thermohalobaculum</taxon>
    </lineage>
</organism>
<evidence type="ECO:0000313" key="2">
    <source>
        <dbReference type="EMBL" id="MBK0398034.1"/>
    </source>
</evidence>
<gene>
    <name evidence="2" type="ORF">H0I76_02430</name>
</gene>
<sequence>MSWRPKARLGRGGRRTRSPWRTVVILAVLAAGAIALLEAGAEALPDGRCRVVWVTDGDTVRAICPGRPGGSVRLTGFDTPEVFSPGCVSEWVLGTRATGLLTWRILRAGEVRLTLSGRDRYGRHLGRLTLDGQDVAGIMIEAGLARPYSGGRRESWCG</sequence>
<dbReference type="Gene3D" id="2.40.50.90">
    <property type="match status" value="1"/>
</dbReference>
<keyword evidence="3" id="KW-1185">Reference proteome</keyword>
<dbReference type="PROSITE" id="PS50830">
    <property type="entry name" value="TNASE_3"/>
    <property type="match status" value="1"/>
</dbReference>
<protein>
    <submittedName>
        <fullName evidence="2">Thermonuclease family protein</fullName>
    </submittedName>
</protein>
<dbReference type="InterPro" id="IPR035437">
    <property type="entry name" value="SNase_OB-fold_sf"/>
</dbReference>